<keyword evidence="9 20" id="KW-0809">Transit peptide</keyword>
<evidence type="ECO:0000256" key="10">
    <source>
        <dbReference type="ARBA" id="ARBA00022982"/>
    </source>
</evidence>
<evidence type="ECO:0000256" key="8">
    <source>
        <dbReference type="ARBA" id="ARBA00022827"/>
    </source>
</evidence>
<evidence type="ECO:0000256" key="2">
    <source>
        <dbReference type="ARBA" id="ARBA00004788"/>
    </source>
</evidence>
<feature type="domain" description="Fumarate reductase/succinate dehydrogenase flavoprotein-like C-terminal" evidence="22">
    <location>
        <begin position="512"/>
        <end position="646"/>
    </location>
</feature>
<keyword evidence="7" id="KW-0999">Mitochondrion inner membrane</keyword>
<evidence type="ECO:0000313" key="24">
    <source>
        <dbReference type="Proteomes" id="UP000606974"/>
    </source>
</evidence>
<keyword evidence="4 20" id="KW-0813">Transport</keyword>
<dbReference type="Pfam" id="PF02910">
    <property type="entry name" value="Succ_DH_flav_C"/>
    <property type="match status" value="1"/>
</dbReference>
<dbReference type="InterPro" id="IPR037099">
    <property type="entry name" value="Fum_R/Succ_DH_flav-like_C_sf"/>
</dbReference>
<dbReference type="InterPro" id="IPR003953">
    <property type="entry name" value="FAD-dep_OxRdtase_2_FAD-bd"/>
</dbReference>
<dbReference type="SUPFAM" id="SSF56425">
    <property type="entry name" value="Succinate dehydrogenase/fumarate reductase flavoprotein, catalytic domain"/>
    <property type="match status" value="1"/>
</dbReference>
<keyword evidence="8 18" id="KW-0274">FAD</keyword>
<feature type="modified residue" description="Tele-8alpha-FAD histidine" evidence="19">
    <location>
        <position position="98"/>
    </location>
</feature>
<evidence type="ECO:0000256" key="15">
    <source>
        <dbReference type="ARBA" id="ARBA00059077"/>
    </source>
</evidence>
<comment type="subcellular location">
    <subcellularLocation>
        <location evidence="1 20">Mitochondrion inner membrane</location>
        <topology evidence="1 20">Peripheral membrane protein</topology>
        <orientation evidence="1 20">Matrix side</orientation>
    </subcellularLocation>
</comment>
<keyword evidence="12" id="KW-0496">Mitochondrion</keyword>
<feature type="binding site" evidence="17">
    <location>
        <position position="451"/>
    </location>
    <ligand>
        <name>substrate</name>
    </ligand>
</feature>
<dbReference type="EMBL" id="JAACFV010000020">
    <property type="protein sequence ID" value="KAF7511378.1"/>
    <property type="molecule type" value="Genomic_DNA"/>
</dbReference>
<dbReference type="InterPro" id="IPR015939">
    <property type="entry name" value="Fum_Rdtase/Succ_DH_flav-like_C"/>
</dbReference>
<organism evidence="23 24">
    <name type="scientific">Endocarpon pusillum</name>
    <dbReference type="NCBI Taxonomy" id="364733"/>
    <lineage>
        <taxon>Eukaryota</taxon>
        <taxon>Fungi</taxon>
        <taxon>Dikarya</taxon>
        <taxon>Ascomycota</taxon>
        <taxon>Pezizomycotina</taxon>
        <taxon>Eurotiomycetes</taxon>
        <taxon>Chaetothyriomycetidae</taxon>
        <taxon>Verrucariales</taxon>
        <taxon>Verrucariaceae</taxon>
        <taxon>Endocarpon</taxon>
    </lineage>
</organism>
<feature type="binding site" evidence="18">
    <location>
        <begin position="456"/>
        <end position="457"/>
    </location>
    <ligand>
        <name>FAD</name>
        <dbReference type="ChEBI" id="CHEBI:57692"/>
    </ligand>
</feature>
<dbReference type="InterPro" id="IPR027477">
    <property type="entry name" value="Succ_DH/fumarate_Rdtase_cat_sf"/>
</dbReference>
<keyword evidence="24" id="KW-1185">Reference proteome</keyword>
<evidence type="ECO:0000256" key="11">
    <source>
        <dbReference type="ARBA" id="ARBA00023002"/>
    </source>
</evidence>
<comment type="caution">
    <text evidence="23">The sequence shown here is derived from an EMBL/GenBank/DDBJ whole genome shotgun (WGS) entry which is preliminary data.</text>
</comment>
<feature type="active site" description="Proton acceptor" evidence="16">
    <location>
        <position position="339"/>
    </location>
</feature>
<dbReference type="NCBIfam" id="TIGR01812">
    <property type="entry name" value="sdhA_frdA_Gneg"/>
    <property type="match status" value="1"/>
</dbReference>
<feature type="binding site" evidence="18">
    <location>
        <begin position="67"/>
        <end position="72"/>
    </location>
    <ligand>
        <name>FAD</name>
        <dbReference type="ChEBI" id="CHEBI:57692"/>
    </ligand>
</feature>
<evidence type="ECO:0000256" key="20">
    <source>
        <dbReference type="RuleBase" id="RU362051"/>
    </source>
</evidence>
<evidence type="ECO:0000256" key="3">
    <source>
        <dbReference type="ARBA" id="ARBA00008040"/>
    </source>
</evidence>
<dbReference type="GO" id="GO:0006099">
    <property type="term" value="P:tricarboxylic acid cycle"/>
    <property type="evidence" value="ECO:0007669"/>
    <property type="project" value="UniProtKB-UniPathway"/>
</dbReference>
<dbReference type="GO" id="GO:0005743">
    <property type="term" value="C:mitochondrial inner membrane"/>
    <property type="evidence" value="ECO:0007669"/>
    <property type="project" value="UniProtKB-SubCell"/>
</dbReference>
<dbReference type="GO" id="GO:0009055">
    <property type="term" value="F:electron transfer activity"/>
    <property type="evidence" value="ECO:0007669"/>
    <property type="project" value="TreeGrafter"/>
</dbReference>
<keyword evidence="13 20" id="KW-0472">Membrane</keyword>
<dbReference type="Gene3D" id="4.10.80.40">
    <property type="entry name" value="succinate dehydrogenase protein domain"/>
    <property type="match status" value="1"/>
</dbReference>
<dbReference type="UniPathway" id="UPA00223">
    <property type="reaction ID" value="UER01006"/>
</dbReference>
<dbReference type="AlphaFoldDB" id="A0A8H7E7T0"/>
<dbReference type="FunFam" id="1.20.58.100:FF:000001">
    <property type="entry name" value="Succinate dehydrogenase flavoprotein subunit (SdhA)"/>
    <property type="match status" value="1"/>
</dbReference>
<evidence type="ECO:0000256" key="17">
    <source>
        <dbReference type="PIRSR" id="PIRSR611281-2"/>
    </source>
</evidence>
<evidence type="ECO:0000256" key="13">
    <source>
        <dbReference type="ARBA" id="ARBA00023136"/>
    </source>
</evidence>
<evidence type="ECO:0000256" key="14">
    <source>
        <dbReference type="ARBA" id="ARBA00049220"/>
    </source>
</evidence>
<dbReference type="Gene3D" id="1.20.58.100">
    <property type="entry name" value="Fumarate reductase/succinate dehydrogenase flavoprotein-like, C-terminal domain"/>
    <property type="match status" value="1"/>
</dbReference>
<evidence type="ECO:0000259" key="21">
    <source>
        <dbReference type="Pfam" id="PF00890"/>
    </source>
</evidence>
<feature type="binding site" evidence="17">
    <location>
        <position position="406"/>
    </location>
    <ligand>
        <name>substrate</name>
    </ligand>
</feature>
<dbReference type="OrthoDB" id="71672at2759"/>
<dbReference type="GO" id="GO:0006121">
    <property type="term" value="P:mitochondrial electron transport, succinate to ubiquinone"/>
    <property type="evidence" value="ECO:0007669"/>
    <property type="project" value="TreeGrafter"/>
</dbReference>
<gene>
    <name evidence="23" type="primary">SDH1</name>
    <name evidence="23" type="ORF">GJ744_004567</name>
</gene>
<dbReference type="Gene3D" id="3.90.700.10">
    <property type="entry name" value="Succinate dehydrogenase/fumarate reductase flavoprotein, catalytic domain"/>
    <property type="match status" value="1"/>
</dbReference>
<dbReference type="PANTHER" id="PTHR11632:SF51">
    <property type="entry name" value="SUCCINATE DEHYDROGENASE [UBIQUINONE] FLAVOPROTEIN SUBUNIT, MITOCHONDRIAL"/>
    <property type="match status" value="1"/>
</dbReference>
<evidence type="ECO:0000256" key="18">
    <source>
        <dbReference type="PIRSR" id="PIRSR611281-3"/>
    </source>
</evidence>
<keyword evidence="6 18" id="KW-0285">Flavoprotein</keyword>
<keyword evidence="11 20" id="KW-0560">Oxidoreductase</keyword>
<feature type="domain" description="FAD-dependent oxidoreductase 2 FAD-binding" evidence="21">
    <location>
        <begin position="62"/>
        <end position="457"/>
    </location>
</feature>
<keyword evidence="5 20" id="KW-0816">Tricarboxylic acid cycle</keyword>
<evidence type="ECO:0000256" key="6">
    <source>
        <dbReference type="ARBA" id="ARBA00022630"/>
    </source>
</evidence>
<evidence type="ECO:0000256" key="19">
    <source>
        <dbReference type="PIRSR" id="PIRSR611281-4"/>
    </source>
</evidence>
<evidence type="ECO:0000256" key="4">
    <source>
        <dbReference type="ARBA" id="ARBA00022448"/>
    </source>
</evidence>
<name>A0A8H7E7T0_9EURO</name>
<dbReference type="InterPro" id="IPR030664">
    <property type="entry name" value="SdhA/FrdA/AprA"/>
</dbReference>
<dbReference type="GO" id="GO:0008177">
    <property type="term" value="F:succinate dehydrogenase (quinone) activity"/>
    <property type="evidence" value="ECO:0007669"/>
    <property type="project" value="UniProtKB-EC"/>
</dbReference>
<feature type="binding site" evidence="17">
    <location>
        <position position="295"/>
    </location>
    <ligand>
        <name>substrate</name>
    </ligand>
</feature>
<dbReference type="InterPro" id="IPR014006">
    <property type="entry name" value="Succ_Dhase_FrdA_Gneg"/>
</dbReference>
<dbReference type="Proteomes" id="UP000606974">
    <property type="component" value="Unassembled WGS sequence"/>
</dbReference>
<evidence type="ECO:0000256" key="5">
    <source>
        <dbReference type="ARBA" id="ARBA00022532"/>
    </source>
</evidence>
<feature type="binding site" evidence="18">
    <location>
        <begin position="90"/>
        <end position="105"/>
    </location>
    <ligand>
        <name>FAD</name>
        <dbReference type="ChEBI" id="CHEBI:57692"/>
    </ligand>
</feature>
<feature type="binding site" evidence="17">
    <location>
        <position position="307"/>
    </location>
    <ligand>
        <name>substrate</name>
    </ligand>
</feature>
<dbReference type="PROSITE" id="PS00504">
    <property type="entry name" value="FRD_SDH_FAD_BINDING"/>
    <property type="match status" value="1"/>
</dbReference>
<protein>
    <recommendedName>
        <fullName evidence="20">Succinate dehydrogenase [ubiquinone] flavoprotein subunit, mitochondrial</fullName>
        <ecNumber evidence="20">1.3.5.1</ecNumber>
    </recommendedName>
</protein>
<dbReference type="Gene3D" id="3.50.50.60">
    <property type="entry name" value="FAD/NAD(P)-binding domain"/>
    <property type="match status" value="1"/>
</dbReference>
<keyword evidence="10 20" id="KW-0249">Electron transport</keyword>
<proteinExistence type="inferred from homology"/>
<dbReference type="PIRSF" id="PIRSF000171">
    <property type="entry name" value="SDHA_APRA_LASPO"/>
    <property type="match status" value="1"/>
</dbReference>
<reference evidence="23" key="1">
    <citation type="submission" date="2020-02" db="EMBL/GenBank/DDBJ databases">
        <authorList>
            <person name="Palmer J.M."/>
        </authorList>
    </citation>
    <scope>NUCLEOTIDE SEQUENCE</scope>
    <source>
        <strain evidence="23">EPUS1.4</strain>
        <tissue evidence="23">Thallus</tissue>
    </source>
</reference>
<evidence type="ECO:0000256" key="12">
    <source>
        <dbReference type="ARBA" id="ARBA00023128"/>
    </source>
</evidence>
<sequence>MNSSQLRSLAPMAKLSRNLRLSRRQFSSTRPTARIIASQPLRATEASPFVSHKYPVVDHEYDAVVVGAGGAGLRAAFGLAEAGFNTACVSKLFPTRSHTVAAQGGINAALGNMHKDDWRWHMYDTVKGSDWLGDQDAIHYMTREAPQSVIELESYGCPFSRTEDGKIYQRAFGGQSQNYGKSGQAYRCCAAADRTGHAMLHTLYGRSLAYNTNYFIEYFAMDLLMEDGECKGVIAYNQEDGTLHRFRAHNTVLATGGYGRAYFSCTSAHTCTGDGMAMVARAGLPNQDLEFVQFHPTGIYGAGCLITEGSRGEGGYLLNSEGERFMERYAPTAKDLASRDVVSRSMTMEIREGRGVGPDKDHIYLQLSHLPAEVLHERLPGISETASIFAGVDVRKQPIPVIPTVHYNMGGIPTKYTGEVLTVDESGKDKVVPGLFACGEAACVSVHGANRLGANSLLDLIVFGRAVSHTIRDNFDPGRPHSDISADAGSESINVLDQVRTANGPKTTSDIRSQMQKVMQTDVSVFRTQDSLDAGVEEIDKVDKLFEQVGTKDRSMIWNTDLVETLELRNLLTCATQTAVAAANRQESRGAHAREDFPERNDDEWMKHTLTFQKKPHGKVDLGYRSVVGTTLDESECKPVLPFKRTY</sequence>
<evidence type="ECO:0000256" key="16">
    <source>
        <dbReference type="PIRSR" id="PIRSR000171-1"/>
    </source>
</evidence>
<feature type="binding site" evidence="18">
    <location>
        <position position="440"/>
    </location>
    <ligand>
        <name>FAD</name>
        <dbReference type="ChEBI" id="CHEBI:57692"/>
    </ligand>
</feature>
<dbReference type="InterPro" id="IPR011281">
    <property type="entry name" value="Succ_DH_flav_su_fwd"/>
</dbReference>
<dbReference type="GO" id="GO:0050660">
    <property type="term" value="F:flavin adenine dinucleotide binding"/>
    <property type="evidence" value="ECO:0007669"/>
    <property type="project" value="InterPro"/>
</dbReference>
<dbReference type="InterPro" id="IPR036188">
    <property type="entry name" value="FAD/NAD-bd_sf"/>
</dbReference>
<dbReference type="PANTHER" id="PTHR11632">
    <property type="entry name" value="SUCCINATE DEHYDROGENASE 2 FLAVOPROTEIN SUBUNIT"/>
    <property type="match status" value="1"/>
</dbReference>
<comment type="catalytic activity">
    <reaction evidence="14 20">
        <text>a quinone + succinate = fumarate + a quinol</text>
        <dbReference type="Rhea" id="RHEA:40523"/>
        <dbReference type="ChEBI" id="CHEBI:24646"/>
        <dbReference type="ChEBI" id="CHEBI:29806"/>
        <dbReference type="ChEBI" id="CHEBI:30031"/>
        <dbReference type="ChEBI" id="CHEBI:132124"/>
        <dbReference type="EC" id="1.3.5.1"/>
    </reaction>
</comment>
<dbReference type="SUPFAM" id="SSF51905">
    <property type="entry name" value="FAD/NAD(P)-binding domain"/>
    <property type="match status" value="1"/>
</dbReference>
<dbReference type="NCBIfam" id="TIGR01816">
    <property type="entry name" value="sdhA_forward"/>
    <property type="match status" value="1"/>
</dbReference>
<dbReference type="FunFam" id="3.90.700.10:FF:000001">
    <property type="entry name" value="Mitochondrial succinate dehydrogenase flavoprotein subunit"/>
    <property type="match status" value="1"/>
</dbReference>
<dbReference type="FunFam" id="3.50.50.60:FF:000482">
    <property type="entry name" value="Succinate dehydrogenase complex, subunit A, flavoprotein (Fp)"/>
    <property type="match status" value="1"/>
</dbReference>
<comment type="function">
    <text evidence="15 20">Flavoprotein (FP) subunit of succinate dehydrogenase (SDH) that is involved in complex II of the mitochondrial electron transport chain and is responsible for transferring electrons from succinate to ubiquinone (coenzyme Q).</text>
</comment>
<dbReference type="EC" id="1.3.5.1" evidence="20"/>
<dbReference type="InterPro" id="IPR003952">
    <property type="entry name" value="FRD_SDH_FAD_BS"/>
</dbReference>
<dbReference type="FunFam" id="4.10.80.40:FF:000002">
    <property type="entry name" value="Succinate dehydrogenase [ubiquinone] flavoprotein subunit, mitochondrial"/>
    <property type="match status" value="1"/>
</dbReference>
<evidence type="ECO:0000313" key="23">
    <source>
        <dbReference type="EMBL" id="KAF7511378.1"/>
    </source>
</evidence>
<comment type="similarity">
    <text evidence="3 20">Belongs to the FAD-dependent oxidoreductase 2 family. FRD/SDH subfamily.</text>
</comment>
<comment type="cofactor">
    <cofactor evidence="18">
        <name>FAD</name>
        <dbReference type="ChEBI" id="CHEBI:57692"/>
    </cofactor>
    <text evidence="18">Flavinylated by SdhE, about 5% flavinylation occurs in the absence of SdhE.</text>
</comment>
<dbReference type="SUPFAM" id="SSF46977">
    <property type="entry name" value="Succinate dehydrogenase/fumarate reductase flavoprotein C-terminal domain"/>
    <property type="match status" value="1"/>
</dbReference>
<dbReference type="Pfam" id="PF00890">
    <property type="entry name" value="FAD_binding_2"/>
    <property type="match status" value="1"/>
</dbReference>
<evidence type="ECO:0000256" key="1">
    <source>
        <dbReference type="ARBA" id="ARBA00004443"/>
    </source>
</evidence>
<feature type="binding site" evidence="18">
    <location>
        <position position="274"/>
    </location>
    <ligand>
        <name>FAD</name>
        <dbReference type="ChEBI" id="CHEBI:57692"/>
    </ligand>
</feature>
<evidence type="ECO:0000259" key="22">
    <source>
        <dbReference type="Pfam" id="PF02910"/>
    </source>
</evidence>
<evidence type="ECO:0000256" key="9">
    <source>
        <dbReference type="ARBA" id="ARBA00022946"/>
    </source>
</evidence>
<accession>A0A8H7E7T0</accession>
<comment type="pathway">
    <text evidence="2 20">Carbohydrate metabolism; tricarboxylic acid cycle; fumarate from succinate (eukaryal route): step 1/1.</text>
</comment>
<evidence type="ECO:0000256" key="7">
    <source>
        <dbReference type="ARBA" id="ARBA00022792"/>
    </source>
</evidence>